<protein>
    <submittedName>
        <fullName evidence="2">Uncharacterized protein</fullName>
    </submittedName>
</protein>
<evidence type="ECO:0000313" key="2">
    <source>
        <dbReference type="EMBL" id="PCI82144.1"/>
    </source>
</evidence>
<dbReference type="AlphaFoldDB" id="A0A2A4XI39"/>
<evidence type="ECO:0000313" key="3">
    <source>
        <dbReference type="Proteomes" id="UP000218767"/>
    </source>
</evidence>
<name>A0A2A4XI39_9GAMM</name>
<comment type="caution">
    <text evidence="2">The sequence shown here is derived from an EMBL/GenBank/DDBJ whole genome shotgun (WGS) entry which is preliminary data.</text>
</comment>
<organism evidence="2 3">
    <name type="scientific">SAR86 cluster bacterium</name>
    <dbReference type="NCBI Taxonomy" id="2030880"/>
    <lineage>
        <taxon>Bacteria</taxon>
        <taxon>Pseudomonadati</taxon>
        <taxon>Pseudomonadota</taxon>
        <taxon>Gammaproteobacteria</taxon>
        <taxon>SAR86 cluster</taxon>
    </lineage>
</organism>
<sequence length="61" mass="6577">MLETLGVATMSEISDNEKDNDVTPDTNSEEPKKVPDLNDTISRLLRRKADADAGESGDAAE</sequence>
<dbReference type="Proteomes" id="UP000218767">
    <property type="component" value="Unassembled WGS sequence"/>
</dbReference>
<evidence type="ECO:0000256" key="1">
    <source>
        <dbReference type="SAM" id="MobiDB-lite"/>
    </source>
</evidence>
<proteinExistence type="predicted"/>
<feature type="compositionally biased region" description="Acidic residues" evidence="1">
    <location>
        <begin position="52"/>
        <end position="61"/>
    </location>
</feature>
<accession>A0A2A4XI39</accession>
<gene>
    <name evidence="2" type="ORF">COB20_00620</name>
</gene>
<feature type="region of interest" description="Disordered" evidence="1">
    <location>
        <begin position="1"/>
        <end position="61"/>
    </location>
</feature>
<reference evidence="3" key="1">
    <citation type="submission" date="2017-08" db="EMBL/GenBank/DDBJ databases">
        <title>A dynamic microbial community with high functional redundancy inhabits the cold, oxic subseafloor aquifer.</title>
        <authorList>
            <person name="Tully B.J."/>
            <person name="Wheat C.G."/>
            <person name="Glazer B.T."/>
            <person name="Huber J.A."/>
        </authorList>
    </citation>
    <scope>NUCLEOTIDE SEQUENCE [LARGE SCALE GENOMIC DNA]</scope>
</reference>
<dbReference type="EMBL" id="NVUL01000002">
    <property type="protein sequence ID" value="PCI82144.1"/>
    <property type="molecule type" value="Genomic_DNA"/>
</dbReference>